<dbReference type="EMBL" id="JBHUEJ010000002">
    <property type="protein sequence ID" value="MFD1709070.1"/>
    <property type="molecule type" value="Genomic_DNA"/>
</dbReference>
<evidence type="ECO:0000313" key="1">
    <source>
        <dbReference type="EMBL" id="MFD1709070.1"/>
    </source>
</evidence>
<comment type="caution">
    <text evidence="1">The sequence shown here is derived from an EMBL/GenBank/DDBJ whole genome shotgun (WGS) entry which is preliminary data.</text>
</comment>
<dbReference type="Proteomes" id="UP001597304">
    <property type="component" value="Unassembled WGS sequence"/>
</dbReference>
<protein>
    <submittedName>
        <fullName evidence="1">Uncharacterized protein</fullName>
    </submittedName>
</protein>
<gene>
    <name evidence="1" type="ORF">ACFSF0_00465</name>
</gene>
<dbReference type="RefSeq" id="WP_147914184.1">
    <property type="nucleotide sequence ID" value="NZ_JBHUEJ010000002.1"/>
</dbReference>
<reference evidence="2" key="1">
    <citation type="journal article" date="2019" name="Int. J. Syst. Evol. Microbiol.">
        <title>The Global Catalogue of Microorganisms (GCM) 10K type strain sequencing project: providing services to taxonomists for standard genome sequencing and annotation.</title>
        <authorList>
            <consortium name="The Broad Institute Genomics Platform"/>
            <consortium name="The Broad Institute Genome Sequencing Center for Infectious Disease"/>
            <person name="Wu L."/>
            <person name="Ma J."/>
        </authorList>
    </citation>
    <scope>NUCLEOTIDE SEQUENCE [LARGE SCALE GENOMIC DNA]</scope>
    <source>
        <strain evidence="2">LMG 29247</strain>
    </source>
</reference>
<organism evidence="1 2">
    <name type="scientific">Ottowia flava</name>
    <dbReference type="NCBI Taxonomy" id="2675430"/>
    <lineage>
        <taxon>Bacteria</taxon>
        <taxon>Pseudomonadati</taxon>
        <taxon>Pseudomonadota</taxon>
        <taxon>Betaproteobacteria</taxon>
        <taxon>Burkholderiales</taxon>
        <taxon>Comamonadaceae</taxon>
        <taxon>Ottowia</taxon>
    </lineage>
</organism>
<keyword evidence="2" id="KW-1185">Reference proteome</keyword>
<sequence length="72" mass="7775">MSDLATALLAKALGLPEKTTKAVITLERDCCPVVDLTLLVPSISPEGERGLEEVQRRCWLVEAIGRKEGGAR</sequence>
<accession>A0ABW4KM19</accession>
<evidence type="ECO:0000313" key="2">
    <source>
        <dbReference type="Proteomes" id="UP001597304"/>
    </source>
</evidence>
<proteinExistence type="predicted"/>
<name>A0ABW4KM19_9BURK</name>